<keyword evidence="2" id="KW-1185">Reference proteome</keyword>
<protein>
    <recommendedName>
        <fullName evidence="3">Transcription elongation factor, mitochondrial</fullName>
    </recommendedName>
</protein>
<evidence type="ECO:0008006" key="3">
    <source>
        <dbReference type="Google" id="ProtNLM"/>
    </source>
</evidence>
<dbReference type="PANTHER" id="PTHR21053">
    <property type="entry name" value="TRANSCRIPTION ELONGATION FACTOR, MITOCHONDRIAL"/>
    <property type="match status" value="1"/>
</dbReference>
<evidence type="ECO:0000313" key="2">
    <source>
        <dbReference type="Proteomes" id="UP001153292"/>
    </source>
</evidence>
<sequence length="361" mass="41187">MILRSFINLKKSGVCSICRAVVIQNCSYSEIFQTKYSEEEKHKILQVVNESDGGSLLRYDITKARVKFINQWKNSNGCLKSLSDIDMVEGFSDKYAIKLFDSILNGPSEDSNDKTKPIKKIKGTILHPVLSSTLRQNCKTVLALYVSVNCVCWTLIDRNAYEVLEWEYHGIEYPDSKKFHITDIMDIAWRVTHSFPLADICVMKSEATTLRASGSDPNNPKMMAVNLQKAQMISMIVALINARSNHLSNDEDGDKYEGSDTLKHVVYFLRPTLPYRLYGTLVGNEKVSTDQTVEMILQSIGEKSNDNSRVYISEKLKSFFRNQKDLQKDMLGHCLLLALTFMDVCIYRRKESIEKLAKRSD</sequence>
<accession>A0ABN8AY10</accession>
<evidence type="ECO:0000313" key="1">
    <source>
        <dbReference type="EMBL" id="CAH0398884.1"/>
    </source>
</evidence>
<name>A0ABN8AY10_CHISP</name>
<organism evidence="1 2">
    <name type="scientific">Chilo suppressalis</name>
    <name type="common">Asiatic rice borer moth</name>
    <dbReference type="NCBI Taxonomy" id="168631"/>
    <lineage>
        <taxon>Eukaryota</taxon>
        <taxon>Metazoa</taxon>
        <taxon>Ecdysozoa</taxon>
        <taxon>Arthropoda</taxon>
        <taxon>Hexapoda</taxon>
        <taxon>Insecta</taxon>
        <taxon>Pterygota</taxon>
        <taxon>Neoptera</taxon>
        <taxon>Endopterygota</taxon>
        <taxon>Lepidoptera</taxon>
        <taxon>Glossata</taxon>
        <taxon>Ditrysia</taxon>
        <taxon>Pyraloidea</taxon>
        <taxon>Crambidae</taxon>
        <taxon>Crambinae</taxon>
        <taxon>Chilo</taxon>
    </lineage>
</organism>
<gene>
    <name evidence="1" type="ORF">CHILSU_LOCUS2010</name>
</gene>
<dbReference type="EMBL" id="OU963905">
    <property type="protein sequence ID" value="CAH0398884.1"/>
    <property type="molecule type" value="Genomic_DNA"/>
</dbReference>
<dbReference type="InterPro" id="IPR039150">
    <property type="entry name" value="TEFM"/>
</dbReference>
<dbReference type="PANTHER" id="PTHR21053:SF2">
    <property type="entry name" value="TRANSCRIPTION ELONGATION FACTOR, MITOCHONDRIAL"/>
    <property type="match status" value="1"/>
</dbReference>
<proteinExistence type="predicted"/>
<reference evidence="1" key="1">
    <citation type="submission" date="2021-12" db="EMBL/GenBank/DDBJ databases">
        <authorList>
            <person name="King R."/>
        </authorList>
    </citation>
    <scope>NUCLEOTIDE SEQUENCE</scope>
</reference>
<dbReference type="Proteomes" id="UP001153292">
    <property type="component" value="Chromosome 12"/>
</dbReference>